<accession>A0A941B0B9</accession>
<reference evidence="2 3" key="1">
    <citation type="submission" date="2021-03" db="EMBL/GenBank/DDBJ databases">
        <title>Flavobacterium Flabelliformis Sp. Nov. And Flavobacterium Geliluteum Sp. Nov., Two Novel Multidrug Resistant Psychrophilic Species Isolated From Antarctica.</title>
        <authorList>
            <person name="Kralova S."/>
            <person name="Busse H.J."/>
            <person name="Bezdicek M."/>
            <person name="Nykrynova M."/>
            <person name="Kroupova E."/>
            <person name="Krsek D."/>
            <person name="Sedlacek I."/>
        </authorList>
    </citation>
    <scope>NUCLEOTIDE SEQUENCE [LARGE SCALE GENOMIC DNA]</scope>
    <source>
        <strain evidence="2 3">P7388</strain>
    </source>
</reference>
<dbReference type="RefSeq" id="WP_210668249.1">
    <property type="nucleotide sequence ID" value="NZ_JAGFBV010000043.1"/>
</dbReference>
<gene>
    <name evidence="2" type="ORF">J3495_18115</name>
</gene>
<keyword evidence="3" id="KW-1185">Reference proteome</keyword>
<feature type="coiled-coil region" evidence="1">
    <location>
        <begin position="88"/>
        <end position="115"/>
    </location>
</feature>
<dbReference type="Proteomes" id="UP000675047">
    <property type="component" value="Unassembled WGS sequence"/>
</dbReference>
<proteinExistence type="predicted"/>
<name>A0A941B0B9_9FLAO</name>
<sequence>MIQDRILQFIEYKGITRYKFYQVTGLSNGFLDKKGSIGADKCEIIYSYYSEINLEWLITGQGEMLKSPIIKDVVVEDSGTIAMQSQLLAAKDKIIEGLEFKIKTLEKELSEMKYTKSEPIIYTRVAEPAPKLIKKETK</sequence>
<comment type="caution">
    <text evidence="2">The sequence shown here is derived from an EMBL/GenBank/DDBJ whole genome shotgun (WGS) entry which is preliminary data.</text>
</comment>
<organism evidence="2 3">
    <name type="scientific">Flavobacterium geliluteum</name>
    <dbReference type="NCBI Taxonomy" id="2816120"/>
    <lineage>
        <taxon>Bacteria</taxon>
        <taxon>Pseudomonadati</taxon>
        <taxon>Bacteroidota</taxon>
        <taxon>Flavobacteriia</taxon>
        <taxon>Flavobacteriales</taxon>
        <taxon>Flavobacteriaceae</taxon>
        <taxon>Flavobacterium</taxon>
    </lineage>
</organism>
<protein>
    <submittedName>
        <fullName evidence="2">Peptidase S24</fullName>
    </submittedName>
</protein>
<dbReference type="EMBL" id="JAGFBV010000043">
    <property type="protein sequence ID" value="MBP4139992.1"/>
    <property type="molecule type" value="Genomic_DNA"/>
</dbReference>
<keyword evidence="1" id="KW-0175">Coiled coil</keyword>
<evidence type="ECO:0000256" key="1">
    <source>
        <dbReference type="SAM" id="Coils"/>
    </source>
</evidence>
<dbReference type="AlphaFoldDB" id="A0A941B0B9"/>
<evidence type="ECO:0000313" key="2">
    <source>
        <dbReference type="EMBL" id="MBP4139992.1"/>
    </source>
</evidence>
<evidence type="ECO:0000313" key="3">
    <source>
        <dbReference type="Proteomes" id="UP000675047"/>
    </source>
</evidence>